<keyword evidence="1" id="KW-0732">Signal</keyword>
<dbReference type="OrthoDB" id="3689965at2759"/>
<protein>
    <submittedName>
        <fullName evidence="2">Uncharacterized protein</fullName>
    </submittedName>
</protein>
<accession>A0A9P7Z9D2</accession>
<proteinExistence type="predicted"/>
<evidence type="ECO:0000313" key="3">
    <source>
        <dbReference type="Proteomes" id="UP000887226"/>
    </source>
</evidence>
<dbReference type="AlphaFoldDB" id="A0A9P7Z9D2"/>
<feature type="chain" id="PRO_5040218011" evidence="1">
    <location>
        <begin position="21"/>
        <end position="107"/>
    </location>
</feature>
<comment type="caution">
    <text evidence="2">The sequence shown here is derived from an EMBL/GenBank/DDBJ whole genome shotgun (WGS) entry which is preliminary data.</text>
</comment>
<keyword evidence="3" id="KW-1185">Reference proteome</keyword>
<organism evidence="2 3">
    <name type="scientific">Calycina marina</name>
    <dbReference type="NCBI Taxonomy" id="1763456"/>
    <lineage>
        <taxon>Eukaryota</taxon>
        <taxon>Fungi</taxon>
        <taxon>Dikarya</taxon>
        <taxon>Ascomycota</taxon>
        <taxon>Pezizomycotina</taxon>
        <taxon>Leotiomycetes</taxon>
        <taxon>Helotiales</taxon>
        <taxon>Pezizellaceae</taxon>
        <taxon>Calycina</taxon>
    </lineage>
</organism>
<dbReference type="Proteomes" id="UP000887226">
    <property type="component" value="Unassembled WGS sequence"/>
</dbReference>
<gene>
    <name evidence="2" type="ORF">BJ878DRAFT_477159</name>
</gene>
<feature type="signal peptide" evidence="1">
    <location>
        <begin position="1"/>
        <end position="20"/>
    </location>
</feature>
<dbReference type="EMBL" id="MU253765">
    <property type="protein sequence ID" value="KAG9247702.1"/>
    <property type="molecule type" value="Genomic_DNA"/>
</dbReference>
<sequence>MHFQTTTLISVLALPARATSSQVTLLDLYCGKTATKTCYHAPDSTPRDLNLVDITFVVSYLRTYNHSVLPANMLTMPAASDCAEWSLYTAGTVLVLAKHIDPKSTSS</sequence>
<evidence type="ECO:0000313" key="2">
    <source>
        <dbReference type="EMBL" id="KAG9247702.1"/>
    </source>
</evidence>
<name>A0A9P7Z9D2_9HELO</name>
<reference evidence="2" key="1">
    <citation type="journal article" date="2021" name="IMA Fungus">
        <title>Genomic characterization of three marine fungi, including Emericellopsis atlantica sp. nov. with signatures of a generalist lifestyle and marine biomass degradation.</title>
        <authorList>
            <person name="Hagestad O.C."/>
            <person name="Hou L."/>
            <person name="Andersen J.H."/>
            <person name="Hansen E.H."/>
            <person name="Altermark B."/>
            <person name="Li C."/>
            <person name="Kuhnert E."/>
            <person name="Cox R.J."/>
            <person name="Crous P.W."/>
            <person name="Spatafora J.W."/>
            <person name="Lail K."/>
            <person name="Amirebrahimi M."/>
            <person name="Lipzen A."/>
            <person name="Pangilinan J."/>
            <person name="Andreopoulos W."/>
            <person name="Hayes R.D."/>
            <person name="Ng V."/>
            <person name="Grigoriev I.V."/>
            <person name="Jackson S.A."/>
            <person name="Sutton T.D.S."/>
            <person name="Dobson A.D.W."/>
            <person name="Rama T."/>
        </authorList>
    </citation>
    <scope>NUCLEOTIDE SEQUENCE</scope>
    <source>
        <strain evidence="2">TRa3180A</strain>
    </source>
</reference>
<evidence type="ECO:0000256" key="1">
    <source>
        <dbReference type="SAM" id="SignalP"/>
    </source>
</evidence>